<name>A0A948W4R0_UNCEI</name>
<accession>A0A948W4R0</accession>
<feature type="domain" description="Polymerase/histidinol phosphatase N-terminal" evidence="1">
    <location>
        <begin position="9"/>
        <end position="74"/>
    </location>
</feature>
<dbReference type="GO" id="GO:0004534">
    <property type="term" value="F:5'-3' RNA exonuclease activity"/>
    <property type="evidence" value="ECO:0007669"/>
    <property type="project" value="TreeGrafter"/>
</dbReference>
<reference evidence="2" key="1">
    <citation type="submission" date="2021-05" db="EMBL/GenBank/DDBJ databases">
        <title>Energy efficiency and biological interactions define the core microbiome of deep oligotrophic groundwater.</title>
        <authorList>
            <person name="Mehrshad M."/>
            <person name="Lopez-Fernandez M."/>
            <person name="Bell E."/>
            <person name="Bernier-Latmani R."/>
            <person name="Bertilsson S."/>
            <person name="Dopson M."/>
        </authorList>
    </citation>
    <scope>NUCLEOTIDE SEQUENCE</scope>
    <source>
        <strain evidence="2">Modern_marine.mb.64</strain>
    </source>
</reference>
<dbReference type="PANTHER" id="PTHR42924:SF3">
    <property type="entry name" value="POLYMERASE_HISTIDINOL PHOSPHATASE N-TERMINAL DOMAIN-CONTAINING PROTEIN"/>
    <property type="match status" value="1"/>
</dbReference>
<evidence type="ECO:0000313" key="2">
    <source>
        <dbReference type="EMBL" id="MBU2689604.1"/>
    </source>
</evidence>
<dbReference type="InterPro" id="IPR003141">
    <property type="entry name" value="Pol/His_phosphatase_N"/>
</dbReference>
<organism evidence="2 3">
    <name type="scientific">Eiseniibacteriota bacterium</name>
    <dbReference type="NCBI Taxonomy" id="2212470"/>
    <lineage>
        <taxon>Bacteria</taxon>
        <taxon>Candidatus Eiseniibacteriota</taxon>
    </lineage>
</organism>
<proteinExistence type="predicted"/>
<dbReference type="SUPFAM" id="SSF89550">
    <property type="entry name" value="PHP domain-like"/>
    <property type="match status" value="1"/>
</dbReference>
<evidence type="ECO:0000313" key="3">
    <source>
        <dbReference type="Proteomes" id="UP000777784"/>
    </source>
</evidence>
<dbReference type="Gene3D" id="3.20.20.140">
    <property type="entry name" value="Metal-dependent hydrolases"/>
    <property type="match status" value="1"/>
</dbReference>
<dbReference type="GO" id="GO:0035312">
    <property type="term" value="F:5'-3' DNA exonuclease activity"/>
    <property type="evidence" value="ECO:0007669"/>
    <property type="project" value="TreeGrafter"/>
</dbReference>
<dbReference type="Proteomes" id="UP000777784">
    <property type="component" value="Unassembled WGS sequence"/>
</dbReference>
<comment type="caution">
    <text evidence="2">The sequence shown here is derived from an EMBL/GenBank/DDBJ whole genome shotgun (WGS) entry which is preliminary data.</text>
</comment>
<dbReference type="InterPro" id="IPR052018">
    <property type="entry name" value="PHP_domain"/>
</dbReference>
<dbReference type="InterPro" id="IPR004013">
    <property type="entry name" value="PHP_dom"/>
</dbReference>
<dbReference type="PANTHER" id="PTHR42924">
    <property type="entry name" value="EXONUCLEASE"/>
    <property type="match status" value="1"/>
</dbReference>
<gene>
    <name evidence="2" type="ORF">KJ970_01630</name>
</gene>
<dbReference type="EMBL" id="JAHJDP010000012">
    <property type="protein sequence ID" value="MBU2689604.1"/>
    <property type="molecule type" value="Genomic_DNA"/>
</dbReference>
<evidence type="ECO:0000259" key="1">
    <source>
        <dbReference type="SMART" id="SM00481"/>
    </source>
</evidence>
<protein>
    <submittedName>
        <fullName evidence="2">PHP domain-containing protein</fullName>
    </submittedName>
</protein>
<dbReference type="InterPro" id="IPR016195">
    <property type="entry name" value="Pol/histidinol_Pase-like"/>
</dbReference>
<dbReference type="Gene3D" id="1.10.150.650">
    <property type="match status" value="1"/>
</dbReference>
<dbReference type="AlphaFoldDB" id="A0A948W4R0"/>
<dbReference type="SMART" id="SM00481">
    <property type="entry name" value="POLIIIAc"/>
    <property type="match status" value="1"/>
</dbReference>
<dbReference type="CDD" id="cd07438">
    <property type="entry name" value="PHP_HisPPase_AMP"/>
    <property type="match status" value="1"/>
</dbReference>
<sequence>MTCSHRAGADLHLHTYYSDGWLSPRELVLACVSAGLEAVALTDHDTVKGLPQTRSIAEAHGLRFVPAVELSVNFEGRDLHILAYYIDPDHEQLSDYLKEMEIRRRHRIEKIVGRLQELGVSITVESVFSLAPETSSIGRPHVAQALLKRRQVSSFQEAFTKYLGTDAPVNIPKETATLEEAMSVIIDSGGCAVLAHPGFYNLDKVLPIMEPLGLTGIEVYHPSHTEEQIHAFAALAARKGLIATGGSDFHRASWNQSGPVGSIRVPCSVIDELKARAGK</sequence>
<dbReference type="Pfam" id="PF02811">
    <property type="entry name" value="PHP"/>
    <property type="match status" value="1"/>
</dbReference>